<dbReference type="GO" id="GO:1990904">
    <property type="term" value="C:ribonucleoprotein complex"/>
    <property type="evidence" value="ECO:0007669"/>
    <property type="project" value="UniProtKB-KW"/>
</dbReference>
<dbReference type="HAMAP" id="MF_00374">
    <property type="entry name" value="Ribosomal_uL29"/>
    <property type="match status" value="1"/>
</dbReference>
<dbReference type="InterPro" id="IPR018254">
    <property type="entry name" value="Ribosomal_uL29_CS"/>
</dbReference>
<evidence type="ECO:0000313" key="6">
    <source>
        <dbReference type="EMBL" id="RIY33192.1"/>
    </source>
</evidence>
<name>A0A3A1Y4F6_9GAMM</name>
<organism evidence="6 7">
    <name type="scientific">Psittacicella hinzii</name>
    <dbReference type="NCBI Taxonomy" id="2028575"/>
    <lineage>
        <taxon>Bacteria</taxon>
        <taxon>Pseudomonadati</taxon>
        <taxon>Pseudomonadota</taxon>
        <taxon>Gammaproteobacteria</taxon>
        <taxon>Pasteurellales</taxon>
        <taxon>Psittacicellaceae</taxon>
        <taxon>Psittacicella</taxon>
    </lineage>
</organism>
<dbReference type="NCBIfam" id="TIGR00012">
    <property type="entry name" value="L29"/>
    <property type="match status" value="1"/>
</dbReference>
<dbReference type="EMBL" id="NRHC01000037">
    <property type="protein sequence ID" value="RIY33192.1"/>
    <property type="molecule type" value="Genomic_DNA"/>
</dbReference>
<proteinExistence type="inferred from homology"/>
<evidence type="ECO:0000256" key="2">
    <source>
        <dbReference type="ARBA" id="ARBA00022980"/>
    </source>
</evidence>
<dbReference type="AlphaFoldDB" id="A0A3A1Y4F6"/>
<reference evidence="6 7" key="1">
    <citation type="submission" date="2017-08" db="EMBL/GenBank/DDBJ databases">
        <title>Reclassification of Bisgaard taxon 37 and 44.</title>
        <authorList>
            <person name="Christensen H."/>
        </authorList>
    </citation>
    <scope>NUCLEOTIDE SEQUENCE [LARGE SCALE GENOMIC DNA]</scope>
    <source>
        <strain evidence="6 7">B96_3</strain>
    </source>
</reference>
<dbReference type="RefSeq" id="WP_119524824.1">
    <property type="nucleotide sequence ID" value="NZ_NRHC01000037.1"/>
</dbReference>
<sequence length="54" mass="6315">MSELELNEKLVLARSELFALRQQVKSRQLEKTHLVKKARREVARLLTQQNKAGK</sequence>
<keyword evidence="3 5" id="KW-0687">Ribonucleoprotein</keyword>
<keyword evidence="2 5" id="KW-0689">Ribosomal protein</keyword>
<dbReference type="GO" id="GO:0006412">
    <property type="term" value="P:translation"/>
    <property type="evidence" value="ECO:0007669"/>
    <property type="project" value="UniProtKB-UniRule"/>
</dbReference>
<evidence type="ECO:0000256" key="5">
    <source>
        <dbReference type="HAMAP-Rule" id="MF_00374"/>
    </source>
</evidence>
<dbReference type="PROSITE" id="PS00579">
    <property type="entry name" value="RIBOSOMAL_L29"/>
    <property type="match status" value="1"/>
</dbReference>
<evidence type="ECO:0000256" key="1">
    <source>
        <dbReference type="ARBA" id="ARBA00009254"/>
    </source>
</evidence>
<evidence type="ECO:0000256" key="3">
    <source>
        <dbReference type="ARBA" id="ARBA00023274"/>
    </source>
</evidence>
<dbReference type="SUPFAM" id="SSF46561">
    <property type="entry name" value="Ribosomal protein L29 (L29p)"/>
    <property type="match status" value="1"/>
</dbReference>
<comment type="caution">
    <text evidence="6">The sequence shown here is derived from an EMBL/GenBank/DDBJ whole genome shotgun (WGS) entry which is preliminary data.</text>
</comment>
<dbReference type="InterPro" id="IPR001854">
    <property type="entry name" value="Ribosomal_uL29"/>
</dbReference>
<dbReference type="GO" id="GO:0003735">
    <property type="term" value="F:structural constituent of ribosome"/>
    <property type="evidence" value="ECO:0007669"/>
    <property type="project" value="InterPro"/>
</dbReference>
<keyword evidence="7" id="KW-1185">Reference proteome</keyword>
<dbReference type="Proteomes" id="UP000265691">
    <property type="component" value="Unassembled WGS sequence"/>
</dbReference>
<evidence type="ECO:0000256" key="4">
    <source>
        <dbReference type="ARBA" id="ARBA00035204"/>
    </source>
</evidence>
<dbReference type="Gene3D" id="1.10.287.310">
    <property type="match status" value="1"/>
</dbReference>
<evidence type="ECO:0000313" key="7">
    <source>
        <dbReference type="Proteomes" id="UP000265691"/>
    </source>
</evidence>
<dbReference type="InterPro" id="IPR036049">
    <property type="entry name" value="Ribosomal_uL29_sf"/>
</dbReference>
<dbReference type="Pfam" id="PF00831">
    <property type="entry name" value="Ribosomal_L29"/>
    <property type="match status" value="1"/>
</dbReference>
<dbReference type="OrthoDB" id="5689731at2"/>
<comment type="similarity">
    <text evidence="1 5">Belongs to the universal ribosomal protein uL29 family.</text>
</comment>
<accession>A0A3A1Y4F6</accession>
<protein>
    <recommendedName>
        <fullName evidence="4 5">Large ribosomal subunit protein uL29</fullName>
    </recommendedName>
</protein>
<gene>
    <name evidence="5 6" type="primary">rpmC</name>
    <name evidence="6" type="ORF">CKF54_03100</name>
</gene>
<dbReference type="GO" id="GO:0005840">
    <property type="term" value="C:ribosome"/>
    <property type="evidence" value="ECO:0007669"/>
    <property type="project" value="UniProtKB-KW"/>
</dbReference>